<dbReference type="Gene3D" id="3.30.499.10">
    <property type="entry name" value="Aconitase, domain 3"/>
    <property type="match status" value="1"/>
</dbReference>
<dbReference type="SUPFAM" id="SSF53732">
    <property type="entry name" value="Aconitase iron-sulfur domain"/>
    <property type="match status" value="1"/>
</dbReference>
<evidence type="ECO:0000313" key="2">
    <source>
        <dbReference type="EMBL" id="GAF83017.1"/>
    </source>
</evidence>
<comment type="caution">
    <text evidence="2">The sequence shown here is derived from an EMBL/GenBank/DDBJ whole genome shotgun (WGS) entry which is preliminary data.</text>
</comment>
<dbReference type="EMBL" id="BARS01003453">
    <property type="protein sequence ID" value="GAF83017.1"/>
    <property type="molecule type" value="Genomic_DNA"/>
</dbReference>
<dbReference type="InterPro" id="IPR050067">
    <property type="entry name" value="IPM_dehydratase_rel_enz"/>
</dbReference>
<dbReference type="InterPro" id="IPR036008">
    <property type="entry name" value="Aconitase_4Fe-4S_dom"/>
</dbReference>
<reference evidence="2" key="1">
    <citation type="journal article" date="2014" name="Front. Microbiol.">
        <title>High frequency of phylogenetically diverse reductive dehalogenase-homologous genes in deep subseafloor sedimentary metagenomes.</title>
        <authorList>
            <person name="Kawai M."/>
            <person name="Futagami T."/>
            <person name="Toyoda A."/>
            <person name="Takaki Y."/>
            <person name="Nishi S."/>
            <person name="Hori S."/>
            <person name="Arai W."/>
            <person name="Tsubouchi T."/>
            <person name="Morono Y."/>
            <person name="Uchiyama I."/>
            <person name="Ito T."/>
            <person name="Fujiyama A."/>
            <person name="Inagaki F."/>
            <person name="Takami H."/>
        </authorList>
    </citation>
    <scope>NUCLEOTIDE SEQUENCE</scope>
    <source>
        <strain evidence="2">Expedition CK06-06</strain>
    </source>
</reference>
<dbReference type="AlphaFoldDB" id="X0T4E3"/>
<protein>
    <recommendedName>
        <fullName evidence="3">Aconitase/3-isopropylmalate dehydratase large subunit alpha/beta/alpha domain-containing protein</fullName>
    </recommendedName>
</protein>
<name>X0T4E3_9ZZZZ</name>
<keyword evidence="1" id="KW-0408">Iron</keyword>
<proteinExistence type="predicted"/>
<dbReference type="InterPro" id="IPR015931">
    <property type="entry name" value="Acnase/IPM_dHydase_lsu_aba_1/3"/>
</dbReference>
<evidence type="ECO:0000256" key="1">
    <source>
        <dbReference type="ARBA" id="ARBA00023004"/>
    </source>
</evidence>
<sequence>MTLAEKILAAHTDKKQVSPGEFINVRVDLILANDITAPIAIREFRRLGVDKVLYPEKIVMVADHFVPNKD</sequence>
<organism evidence="2">
    <name type="scientific">marine sediment metagenome</name>
    <dbReference type="NCBI Taxonomy" id="412755"/>
    <lineage>
        <taxon>unclassified sequences</taxon>
        <taxon>metagenomes</taxon>
        <taxon>ecological metagenomes</taxon>
    </lineage>
</organism>
<feature type="non-terminal residue" evidence="2">
    <location>
        <position position="70"/>
    </location>
</feature>
<gene>
    <name evidence="2" type="ORF">S01H1_06692</name>
</gene>
<evidence type="ECO:0008006" key="3">
    <source>
        <dbReference type="Google" id="ProtNLM"/>
    </source>
</evidence>
<accession>X0T4E3</accession>
<dbReference type="PANTHER" id="PTHR43822">
    <property type="entry name" value="HOMOACONITASE, MITOCHONDRIAL-RELATED"/>
    <property type="match status" value="1"/>
</dbReference>
<dbReference type="PANTHER" id="PTHR43822:SF16">
    <property type="entry name" value="3-ISOPROPYLMALATE DEHYDRATASE LARGE SUBUNIT 2"/>
    <property type="match status" value="1"/>
</dbReference>